<feature type="compositionally biased region" description="Basic and acidic residues" evidence="1">
    <location>
        <begin position="16"/>
        <end position="28"/>
    </location>
</feature>
<dbReference type="EMBL" id="CP042467">
    <property type="protein sequence ID" value="QED29709.1"/>
    <property type="molecule type" value="Genomic_DNA"/>
</dbReference>
<dbReference type="Proteomes" id="UP000321595">
    <property type="component" value="Chromosome"/>
</dbReference>
<dbReference type="KEGG" id="bbae:FRD01_21200"/>
<keyword evidence="3" id="KW-1185">Reference proteome</keyword>
<accession>A0A5B8Y200</accession>
<name>A0A5B8Y200_9DELT</name>
<reference evidence="2 3" key="1">
    <citation type="submission" date="2019-08" db="EMBL/GenBank/DDBJ databases">
        <authorList>
            <person name="Liang Q."/>
        </authorList>
    </citation>
    <scope>NUCLEOTIDE SEQUENCE [LARGE SCALE GENOMIC DNA]</scope>
    <source>
        <strain evidence="2 3">V1718</strain>
    </source>
</reference>
<evidence type="ECO:0000313" key="2">
    <source>
        <dbReference type="EMBL" id="QED29709.1"/>
    </source>
</evidence>
<evidence type="ECO:0000313" key="3">
    <source>
        <dbReference type="Proteomes" id="UP000321595"/>
    </source>
</evidence>
<gene>
    <name evidence="2" type="ORF">FRD01_21200</name>
</gene>
<dbReference type="AlphaFoldDB" id="A0A5B8Y200"/>
<evidence type="ECO:0000256" key="1">
    <source>
        <dbReference type="SAM" id="MobiDB-lite"/>
    </source>
</evidence>
<proteinExistence type="predicted"/>
<sequence>MLVLVALAIGCGGTQKVEEPPPVEKEIESTGDCPSCTRPDFDSPPPGAIPQESAAQPSESQPE</sequence>
<organism evidence="2 3">
    <name type="scientific">Microvenator marinus</name>
    <dbReference type="NCBI Taxonomy" id="2600177"/>
    <lineage>
        <taxon>Bacteria</taxon>
        <taxon>Deltaproteobacteria</taxon>
        <taxon>Bradymonadales</taxon>
        <taxon>Microvenatoraceae</taxon>
        <taxon>Microvenator</taxon>
    </lineage>
</organism>
<feature type="compositionally biased region" description="Polar residues" evidence="1">
    <location>
        <begin position="53"/>
        <end position="63"/>
    </location>
</feature>
<dbReference type="RefSeq" id="WP_146962942.1">
    <property type="nucleotide sequence ID" value="NZ_CP042467.1"/>
</dbReference>
<feature type="region of interest" description="Disordered" evidence="1">
    <location>
        <begin position="13"/>
        <end position="63"/>
    </location>
</feature>
<protein>
    <submittedName>
        <fullName evidence="2">Uncharacterized protein</fullName>
    </submittedName>
</protein>